<dbReference type="Gene3D" id="1.10.340.70">
    <property type="match status" value="1"/>
</dbReference>
<dbReference type="PANTHER" id="PTHR47266">
    <property type="entry name" value="ENDONUCLEASE-RELATED"/>
    <property type="match status" value="1"/>
</dbReference>
<proteinExistence type="predicted"/>
<protein>
    <recommendedName>
        <fullName evidence="1">Integrase zinc-binding domain-containing protein</fullName>
    </recommendedName>
</protein>
<dbReference type="EMBL" id="JBEDUW010000006">
    <property type="protein sequence ID" value="KAK9921931.1"/>
    <property type="molecule type" value="Genomic_DNA"/>
</dbReference>
<keyword evidence="3" id="KW-1185">Reference proteome</keyword>
<dbReference type="InterPro" id="IPR041588">
    <property type="entry name" value="Integrase_H2C2"/>
</dbReference>
<dbReference type="GO" id="GO:0003676">
    <property type="term" value="F:nucleic acid binding"/>
    <property type="evidence" value="ECO:0007669"/>
    <property type="project" value="InterPro"/>
</dbReference>
<evidence type="ECO:0000259" key="1">
    <source>
        <dbReference type="Pfam" id="PF17921"/>
    </source>
</evidence>
<dbReference type="Gene3D" id="3.30.420.10">
    <property type="entry name" value="Ribonuclease H-like superfamily/Ribonuclease H"/>
    <property type="match status" value="1"/>
</dbReference>
<dbReference type="InterPro" id="IPR036397">
    <property type="entry name" value="RNaseH_sf"/>
</dbReference>
<sequence>MTKKDSKPRLIRWMLLLQEFDLEIHDNPGKKNVVADHLSRLEEGGDDTTILLVESFSDENIFAVQATTNELLWYSTLVNYLASERTFESEGATFHYMKKLERDAQTFIWDDPYLWKEGKDQIWRRCIPKSEVPHILEHCHTHTWGEHFGGKKTAFKVLQVGFYWPTLFKDCYEFALTCDRCQRVGTISRRDQMPLTNIFEMKIFDTWGIDFMGPFPISYGFLYILVAVEYVSKWVEAQAIKTNDAKVVSKLSRNIFSLGLAHLGSS</sequence>
<organism evidence="2 3">
    <name type="scientific">Rubus argutus</name>
    <name type="common">Southern blackberry</name>
    <dbReference type="NCBI Taxonomy" id="59490"/>
    <lineage>
        <taxon>Eukaryota</taxon>
        <taxon>Viridiplantae</taxon>
        <taxon>Streptophyta</taxon>
        <taxon>Embryophyta</taxon>
        <taxon>Tracheophyta</taxon>
        <taxon>Spermatophyta</taxon>
        <taxon>Magnoliopsida</taxon>
        <taxon>eudicotyledons</taxon>
        <taxon>Gunneridae</taxon>
        <taxon>Pentapetalae</taxon>
        <taxon>rosids</taxon>
        <taxon>fabids</taxon>
        <taxon>Rosales</taxon>
        <taxon>Rosaceae</taxon>
        <taxon>Rosoideae</taxon>
        <taxon>Rosoideae incertae sedis</taxon>
        <taxon>Rubus</taxon>
    </lineage>
</organism>
<dbReference type="SUPFAM" id="SSF53098">
    <property type="entry name" value="Ribonuclease H-like"/>
    <property type="match status" value="1"/>
</dbReference>
<dbReference type="Proteomes" id="UP001457282">
    <property type="component" value="Unassembled WGS sequence"/>
</dbReference>
<feature type="domain" description="Integrase zinc-binding" evidence="1">
    <location>
        <begin position="127"/>
        <end position="184"/>
    </location>
</feature>
<accession>A0AAW1WBB7</accession>
<comment type="caution">
    <text evidence="2">The sequence shown here is derived from an EMBL/GenBank/DDBJ whole genome shotgun (WGS) entry which is preliminary data.</text>
</comment>
<dbReference type="InterPro" id="IPR012337">
    <property type="entry name" value="RNaseH-like_sf"/>
</dbReference>
<dbReference type="InterPro" id="IPR052160">
    <property type="entry name" value="Gypsy_RT_Integrase-like"/>
</dbReference>
<dbReference type="Pfam" id="PF17921">
    <property type="entry name" value="Integrase_H2C2"/>
    <property type="match status" value="1"/>
</dbReference>
<name>A0AAW1WBB7_RUBAR</name>
<gene>
    <name evidence="2" type="ORF">M0R45_030423</name>
</gene>
<evidence type="ECO:0000313" key="2">
    <source>
        <dbReference type="EMBL" id="KAK9921931.1"/>
    </source>
</evidence>
<reference evidence="2 3" key="1">
    <citation type="journal article" date="2023" name="G3 (Bethesda)">
        <title>A chromosome-length genome assembly and annotation of blackberry (Rubus argutus, cv. 'Hillquist').</title>
        <authorList>
            <person name="Bruna T."/>
            <person name="Aryal R."/>
            <person name="Dudchenko O."/>
            <person name="Sargent D.J."/>
            <person name="Mead D."/>
            <person name="Buti M."/>
            <person name="Cavallini A."/>
            <person name="Hytonen T."/>
            <person name="Andres J."/>
            <person name="Pham M."/>
            <person name="Weisz D."/>
            <person name="Mascagni F."/>
            <person name="Usai G."/>
            <person name="Natali L."/>
            <person name="Bassil N."/>
            <person name="Fernandez G.E."/>
            <person name="Lomsadze A."/>
            <person name="Armour M."/>
            <person name="Olukolu B."/>
            <person name="Poorten T."/>
            <person name="Britton C."/>
            <person name="Davik J."/>
            <person name="Ashrafi H."/>
            <person name="Aiden E.L."/>
            <person name="Borodovsky M."/>
            <person name="Worthington M."/>
        </authorList>
    </citation>
    <scope>NUCLEOTIDE SEQUENCE [LARGE SCALE GENOMIC DNA]</scope>
    <source>
        <strain evidence="2">PI 553951</strain>
    </source>
</reference>
<evidence type="ECO:0000313" key="3">
    <source>
        <dbReference type="Proteomes" id="UP001457282"/>
    </source>
</evidence>
<dbReference type="AlphaFoldDB" id="A0AAW1WBB7"/>